<organism evidence="3 4">
    <name type="scientific">Lacticaseibacillus paracasei subsp. paracasei Lpp126</name>
    <dbReference type="NCBI Taxonomy" id="1256206"/>
    <lineage>
        <taxon>Bacteria</taxon>
        <taxon>Bacillati</taxon>
        <taxon>Bacillota</taxon>
        <taxon>Bacilli</taxon>
        <taxon>Lactobacillales</taxon>
        <taxon>Lactobacillaceae</taxon>
        <taxon>Lacticaseibacillus</taxon>
    </lineage>
</organism>
<protein>
    <submittedName>
        <fullName evidence="3">Protein chain release factor B</fullName>
    </submittedName>
</protein>
<dbReference type="InterPro" id="IPR045853">
    <property type="entry name" value="Pep_chain_release_fac_I_sf"/>
</dbReference>
<evidence type="ECO:0000313" key="3">
    <source>
        <dbReference type="EMBL" id="EPC88833.1"/>
    </source>
</evidence>
<feature type="domain" description="Peptide chain release factor" evidence="2">
    <location>
        <begin position="27"/>
        <end position="96"/>
    </location>
</feature>
<feature type="non-terminal residue" evidence="3">
    <location>
        <position position="98"/>
    </location>
</feature>
<reference evidence="3 4" key="1">
    <citation type="journal article" date="2013" name="PLoS ONE">
        <title>Lactobacillus paracasei comparative genomics: towards species pan-genome definition and exploitation of diversity.</title>
        <authorList>
            <person name="Smokvina T."/>
            <person name="Wels M."/>
            <person name="Polka J."/>
            <person name="Chervaux C."/>
            <person name="Brisse S."/>
            <person name="Boekhorst J."/>
            <person name="van Hylckama Vlieg J.E."/>
            <person name="Siezen R.J."/>
        </authorList>
    </citation>
    <scope>NUCLEOTIDE SEQUENCE [LARGE SCALE GENOMIC DNA]</scope>
    <source>
        <strain evidence="3 4">Lpp126</strain>
    </source>
</reference>
<dbReference type="EMBL" id="ANKC01000078">
    <property type="protein sequence ID" value="EPC88833.1"/>
    <property type="molecule type" value="Genomic_DNA"/>
</dbReference>
<proteinExistence type="predicted"/>
<dbReference type="Gene3D" id="1.20.58.410">
    <property type="entry name" value="Release factor"/>
    <property type="match status" value="1"/>
</dbReference>
<dbReference type="SUPFAM" id="SSF75620">
    <property type="entry name" value="Release factor"/>
    <property type="match status" value="1"/>
</dbReference>
<dbReference type="AlphaFoldDB" id="S2TB06"/>
<dbReference type="Pfam" id="PF03462">
    <property type="entry name" value="PCRF"/>
    <property type="match status" value="1"/>
</dbReference>
<dbReference type="Proteomes" id="UP000014243">
    <property type="component" value="Unassembled WGS sequence"/>
</dbReference>
<dbReference type="InterPro" id="IPR005139">
    <property type="entry name" value="PCRF"/>
</dbReference>
<evidence type="ECO:0000259" key="2">
    <source>
        <dbReference type="Pfam" id="PF03462"/>
    </source>
</evidence>
<comment type="caution">
    <text evidence="3">The sequence shown here is derived from an EMBL/GenBank/DDBJ whole genome shotgun (WGS) entry which is preliminary data.</text>
</comment>
<evidence type="ECO:0000256" key="1">
    <source>
        <dbReference type="SAM" id="Coils"/>
    </source>
</evidence>
<sequence length="98" mass="11174">MLCATPWPLCGPKLINLGGHFDLDALNERITENEGRMAEPGFWDDSDAAQKVIDNNNALKEKHDRFYALENELEDLEAGFELLQDEPDKDLQQEEEAK</sequence>
<accession>S2TB06</accession>
<evidence type="ECO:0000313" key="4">
    <source>
        <dbReference type="Proteomes" id="UP000014243"/>
    </source>
</evidence>
<keyword evidence="1" id="KW-0175">Coiled coil</keyword>
<name>S2TB06_LACPA</name>
<feature type="coiled-coil region" evidence="1">
    <location>
        <begin position="59"/>
        <end position="86"/>
    </location>
</feature>
<gene>
    <name evidence="3" type="ORF">Lpp126_01404</name>
</gene>
<dbReference type="GO" id="GO:0006415">
    <property type="term" value="P:translational termination"/>
    <property type="evidence" value="ECO:0007669"/>
    <property type="project" value="InterPro"/>
</dbReference>